<protein>
    <submittedName>
        <fullName evidence="2">NADPH-dependent ferric siderophore reductase</fullName>
    </submittedName>
</protein>
<dbReference type="InterPro" id="IPR039374">
    <property type="entry name" value="SIP_fam"/>
</dbReference>
<gene>
    <name evidence="2" type="ORF">HNR02_006962</name>
</gene>
<dbReference type="SUPFAM" id="SSF63380">
    <property type="entry name" value="Riboflavin synthase domain-like"/>
    <property type="match status" value="1"/>
</dbReference>
<dbReference type="Proteomes" id="UP000549616">
    <property type="component" value="Unassembled WGS sequence"/>
</dbReference>
<dbReference type="PANTHER" id="PTHR30157:SF0">
    <property type="entry name" value="NADPH-DEPENDENT FERRIC-CHELATE REDUCTASE"/>
    <property type="match status" value="1"/>
</dbReference>
<dbReference type="AlphaFoldDB" id="A0A853BGB6"/>
<dbReference type="FunFam" id="2.40.30.10:FF:000131">
    <property type="entry name" value="NADPH-dependent ferric siderophore reductase"/>
    <property type="match status" value="1"/>
</dbReference>
<dbReference type="PANTHER" id="PTHR30157">
    <property type="entry name" value="FERRIC REDUCTASE, NADPH-DEPENDENT"/>
    <property type="match status" value="1"/>
</dbReference>
<dbReference type="Pfam" id="PF04954">
    <property type="entry name" value="SIP"/>
    <property type="match status" value="1"/>
</dbReference>
<evidence type="ECO:0000259" key="1">
    <source>
        <dbReference type="PROSITE" id="PS51384"/>
    </source>
</evidence>
<comment type="caution">
    <text evidence="2">The sequence shown here is derived from an EMBL/GenBank/DDBJ whole genome shotgun (WGS) entry which is preliminary data.</text>
</comment>
<dbReference type="GO" id="GO:0016491">
    <property type="term" value="F:oxidoreductase activity"/>
    <property type="evidence" value="ECO:0007669"/>
    <property type="project" value="InterPro"/>
</dbReference>
<dbReference type="InterPro" id="IPR017938">
    <property type="entry name" value="Riboflavin_synthase-like_b-brl"/>
</dbReference>
<dbReference type="Pfam" id="PF08021">
    <property type="entry name" value="FAD_binding_9"/>
    <property type="match status" value="1"/>
</dbReference>
<organism evidence="2 3">
    <name type="scientific">Amycolatopsis endophytica</name>
    <dbReference type="NCBI Taxonomy" id="860233"/>
    <lineage>
        <taxon>Bacteria</taxon>
        <taxon>Bacillati</taxon>
        <taxon>Actinomycetota</taxon>
        <taxon>Actinomycetes</taxon>
        <taxon>Pseudonocardiales</taxon>
        <taxon>Pseudonocardiaceae</taxon>
        <taxon>Amycolatopsis</taxon>
    </lineage>
</organism>
<accession>A0A853BGB6</accession>
<dbReference type="EMBL" id="JACCFK010000002">
    <property type="protein sequence ID" value="NYI93587.1"/>
    <property type="molecule type" value="Genomic_DNA"/>
</dbReference>
<evidence type="ECO:0000313" key="3">
    <source>
        <dbReference type="Proteomes" id="UP000549616"/>
    </source>
</evidence>
<dbReference type="Gene3D" id="3.40.50.80">
    <property type="entry name" value="Nucleotide-binding domain of ferredoxin-NADP reductase (FNR) module"/>
    <property type="match status" value="1"/>
</dbReference>
<dbReference type="InterPro" id="IPR007037">
    <property type="entry name" value="SIP_rossman_dom"/>
</dbReference>
<evidence type="ECO:0000313" key="2">
    <source>
        <dbReference type="EMBL" id="NYI93587.1"/>
    </source>
</evidence>
<feature type="domain" description="FAD-binding FR-type" evidence="1">
    <location>
        <begin position="6"/>
        <end position="131"/>
    </location>
</feature>
<proteinExistence type="predicted"/>
<keyword evidence="3" id="KW-1185">Reference proteome</keyword>
<dbReference type="CDD" id="cd06193">
    <property type="entry name" value="siderophore_interacting"/>
    <property type="match status" value="1"/>
</dbReference>
<dbReference type="InterPro" id="IPR039261">
    <property type="entry name" value="FNR_nucleotide-bd"/>
</dbReference>
<dbReference type="Gene3D" id="2.40.30.10">
    <property type="entry name" value="Translation factors"/>
    <property type="match status" value="1"/>
</dbReference>
<name>A0A853BGB6_9PSEU</name>
<reference evidence="2 3" key="1">
    <citation type="submission" date="2020-07" db="EMBL/GenBank/DDBJ databases">
        <title>Sequencing the genomes of 1000 actinobacteria strains.</title>
        <authorList>
            <person name="Klenk H.-P."/>
        </authorList>
    </citation>
    <scope>NUCLEOTIDE SEQUENCE [LARGE SCALE GENOMIC DNA]</scope>
    <source>
        <strain evidence="2 3">DSM 104006</strain>
    </source>
</reference>
<dbReference type="PROSITE" id="PS51384">
    <property type="entry name" value="FAD_FR"/>
    <property type="match status" value="1"/>
</dbReference>
<dbReference type="InterPro" id="IPR017927">
    <property type="entry name" value="FAD-bd_FR_type"/>
</dbReference>
<dbReference type="InterPro" id="IPR013113">
    <property type="entry name" value="SIP_FAD-bd"/>
</dbReference>
<sequence length="269" mass="29264">MAGKSRPAVRLRVLRTQRLTPHMIRIVAGGPGLADFEPNGFADAYVKMLFPQEGVEYPQPFDMGVIRAEMPREQWPVMRTYTVRYYDANAGELALDFVHHGDQGLGGPWAAAARPGDELLLAGPGGAYAPGEEADWHLLAGDESALPAIAVALEAMPAGVPVRVFVEVADPAEEQPLVTKGDAQIQWLHRAAGHDLVSAVRALDFPGGTVQAFVHGEAGAVKELRRLLLDERGVAREMLSISGYWRRGRTDEEWRAEKAAERAAEEAGR</sequence>
<dbReference type="RefSeq" id="WP_179777742.1">
    <property type="nucleotide sequence ID" value="NZ_JACCFK010000002.1"/>
</dbReference>